<dbReference type="SUPFAM" id="SSF56235">
    <property type="entry name" value="N-terminal nucleophile aminohydrolases (Ntn hydrolases)"/>
    <property type="match status" value="1"/>
</dbReference>
<dbReference type="GO" id="GO:0103068">
    <property type="term" value="F:leukotriene C4 gamma-glutamyl transferase activity"/>
    <property type="evidence" value="ECO:0007669"/>
    <property type="project" value="UniProtKB-EC"/>
</dbReference>
<dbReference type="InterPro" id="IPR051792">
    <property type="entry name" value="GGT_bact"/>
</dbReference>
<evidence type="ECO:0000256" key="8">
    <source>
        <dbReference type="ARBA" id="ARBA00047417"/>
    </source>
</evidence>
<dbReference type="Proteomes" id="UP001379235">
    <property type="component" value="Unassembled WGS sequence"/>
</dbReference>
<dbReference type="InterPro" id="IPR043137">
    <property type="entry name" value="GGT_ssub_C"/>
</dbReference>
<keyword evidence="5 9" id="KW-0378">Hydrolase</keyword>
<evidence type="ECO:0000256" key="11">
    <source>
        <dbReference type="SAM" id="SignalP"/>
    </source>
</evidence>
<feature type="signal peptide" evidence="11">
    <location>
        <begin position="1"/>
        <end position="21"/>
    </location>
</feature>
<sequence>MYRRIFLFASALALAPVFAPATIAKPPSGQVHEKGMVSSADPRATEAGLEMLRRGGSATDAAIATMLALTVVEPQSSGIGGGGFYVTADARGRVETIDGRETAPAAAHPKWFYKDGKVLSFREAVPGGTSVGVPGNIALAAKAHRRHGKLKWSALFRPAIRLAREGWTITPRTRQFLDFAKGSAAFTPAGMAMFYGADGKPLPAGTRVTNPDLAKTMEMLARKGARGFYTGANAKAIVGAVTTAARNPSPMTLKDVASYKAKDRSPLCGQYREYRVCGMAPPSSGETTVFAVLKQLERFDLKALGPDSPTAWHLIAESMRLAYADRAKYLGDADFVKVPVAGLIDAQYLASRSALIDPTRSLGLVTAGSPPGSEKLARAEGASGPEHGTSHFVAVDRRGHAVTYTSTVESAFGSGLMAGGYYLNNELTDFDMVPERDGKPAANRVEGGKRPRSSMAPTLVYGPDGKLRLAIGAAGGTTIPAQVAKSIIAVLDWGMSAQDAIAQPLIFAPEGPAVFVESGTRLEGMIPALKALGHADVRTRPGGKANAIEVVGGTLRGGADPRSDGVAAAE</sequence>
<organism evidence="12 13">
    <name type="scientific">Novosphingobium aquae</name>
    <dbReference type="NCBI Taxonomy" id="3133435"/>
    <lineage>
        <taxon>Bacteria</taxon>
        <taxon>Pseudomonadati</taxon>
        <taxon>Pseudomonadota</taxon>
        <taxon>Alphaproteobacteria</taxon>
        <taxon>Sphingomonadales</taxon>
        <taxon>Sphingomonadaceae</taxon>
        <taxon>Novosphingobium</taxon>
    </lineage>
</organism>
<dbReference type="Pfam" id="PF01019">
    <property type="entry name" value="G_glu_transpept"/>
    <property type="match status" value="1"/>
</dbReference>
<comment type="PTM">
    <text evidence="9">Cleaved by autocatalysis into a large and a small subunit.</text>
</comment>
<reference evidence="12 13" key="1">
    <citation type="submission" date="2024-03" db="EMBL/GenBank/DDBJ databases">
        <authorList>
            <person name="Jo J.-H."/>
        </authorList>
    </citation>
    <scope>NUCLEOTIDE SEQUENCE [LARGE SCALE GENOMIC DNA]</scope>
    <source>
        <strain evidence="12 13">AS3R-12</strain>
    </source>
</reference>
<evidence type="ECO:0000256" key="4">
    <source>
        <dbReference type="ARBA" id="ARBA00022679"/>
    </source>
</evidence>
<comment type="caution">
    <text evidence="12">The sequence shown here is derived from an EMBL/GenBank/DDBJ whole genome shotgun (WGS) entry which is preliminary data.</text>
</comment>
<comment type="catalytic activity">
    <reaction evidence="8 9">
        <text>an N-terminal (5-L-glutamyl)-[peptide] + an alpha-amino acid = 5-L-glutamyl amino acid + an N-terminal L-alpha-aminoacyl-[peptide]</text>
        <dbReference type="Rhea" id="RHEA:23904"/>
        <dbReference type="Rhea" id="RHEA-COMP:9780"/>
        <dbReference type="Rhea" id="RHEA-COMP:9795"/>
        <dbReference type="ChEBI" id="CHEBI:77644"/>
        <dbReference type="ChEBI" id="CHEBI:78597"/>
        <dbReference type="ChEBI" id="CHEBI:78599"/>
        <dbReference type="ChEBI" id="CHEBI:78608"/>
        <dbReference type="EC" id="2.3.2.2"/>
    </reaction>
</comment>
<keyword evidence="7 9" id="KW-0012">Acyltransferase</keyword>
<feature type="region of interest" description="Disordered" evidence="10">
    <location>
        <begin position="366"/>
        <end position="388"/>
    </location>
</feature>
<comment type="subunit">
    <text evidence="9">This enzyme consists of two polypeptide chains, which are synthesized in precursor form from a single polypeptide.</text>
</comment>
<comment type="catalytic activity">
    <reaction evidence="2 9">
        <text>glutathione + H2O = L-cysteinylglycine + L-glutamate</text>
        <dbReference type="Rhea" id="RHEA:28807"/>
        <dbReference type="ChEBI" id="CHEBI:15377"/>
        <dbReference type="ChEBI" id="CHEBI:29985"/>
        <dbReference type="ChEBI" id="CHEBI:57925"/>
        <dbReference type="ChEBI" id="CHEBI:61694"/>
        <dbReference type="EC" id="3.4.19.13"/>
    </reaction>
</comment>
<dbReference type="InterPro" id="IPR029055">
    <property type="entry name" value="Ntn_hydrolases_N"/>
</dbReference>
<dbReference type="PANTHER" id="PTHR43199">
    <property type="entry name" value="GLUTATHIONE HYDROLASE"/>
    <property type="match status" value="1"/>
</dbReference>
<evidence type="ECO:0000256" key="9">
    <source>
        <dbReference type="RuleBase" id="RU368036"/>
    </source>
</evidence>
<dbReference type="InterPro" id="IPR043138">
    <property type="entry name" value="GGT_lsub"/>
</dbReference>
<comment type="pathway">
    <text evidence="9">Sulfur metabolism; glutathione metabolism.</text>
</comment>
<evidence type="ECO:0000256" key="6">
    <source>
        <dbReference type="ARBA" id="ARBA00023145"/>
    </source>
</evidence>
<feature type="chain" id="PRO_5046276685" description="Glutathione hydrolase proenzyme" evidence="11">
    <location>
        <begin position="22"/>
        <end position="570"/>
    </location>
</feature>
<dbReference type="InterPro" id="IPR000101">
    <property type="entry name" value="GGT_peptidase"/>
</dbReference>
<dbReference type="EMBL" id="JBBHJY010000004">
    <property type="protein sequence ID" value="MEJ6010227.1"/>
    <property type="molecule type" value="Genomic_DNA"/>
</dbReference>
<evidence type="ECO:0000256" key="5">
    <source>
        <dbReference type="ARBA" id="ARBA00022801"/>
    </source>
</evidence>
<evidence type="ECO:0000256" key="2">
    <source>
        <dbReference type="ARBA" id="ARBA00001089"/>
    </source>
</evidence>
<dbReference type="EC" id="3.4.19.13" evidence="9"/>
<accession>A0ABU8S8E1</accession>
<keyword evidence="11" id="KW-0732">Signal</keyword>
<keyword evidence="6 9" id="KW-0865">Zymogen</keyword>
<dbReference type="Gene3D" id="3.60.20.40">
    <property type="match status" value="1"/>
</dbReference>
<evidence type="ECO:0000256" key="1">
    <source>
        <dbReference type="ARBA" id="ARBA00001049"/>
    </source>
</evidence>
<gene>
    <name evidence="12" type="primary">ggt</name>
    <name evidence="12" type="ORF">WG900_09885</name>
</gene>
<dbReference type="PRINTS" id="PR01210">
    <property type="entry name" value="GGTRANSPTASE"/>
</dbReference>
<evidence type="ECO:0000313" key="12">
    <source>
        <dbReference type="EMBL" id="MEJ6010227.1"/>
    </source>
</evidence>
<dbReference type="Gene3D" id="1.10.246.130">
    <property type="match status" value="1"/>
</dbReference>
<keyword evidence="13" id="KW-1185">Reference proteome</keyword>
<protein>
    <recommendedName>
        <fullName evidence="9">Glutathione hydrolase proenzyme</fullName>
        <ecNumber evidence="9">2.3.2.2</ecNumber>
        <ecNumber evidence="9">3.4.19.13</ecNumber>
    </recommendedName>
    <component>
        <recommendedName>
            <fullName evidence="9">Glutathione hydrolase large chain</fullName>
        </recommendedName>
    </component>
    <component>
        <recommendedName>
            <fullName evidence="9">Glutathione hydrolase small chain</fullName>
        </recommendedName>
    </component>
</protein>
<evidence type="ECO:0000256" key="7">
    <source>
        <dbReference type="ARBA" id="ARBA00023315"/>
    </source>
</evidence>
<dbReference type="NCBIfam" id="TIGR00066">
    <property type="entry name" value="g_glut_trans"/>
    <property type="match status" value="1"/>
</dbReference>
<comment type="similarity">
    <text evidence="3 9">Belongs to the gamma-glutamyltransferase family.</text>
</comment>
<dbReference type="PANTHER" id="PTHR43199:SF1">
    <property type="entry name" value="GLUTATHIONE HYDROLASE PROENZYME"/>
    <property type="match status" value="1"/>
</dbReference>
<dbReference type="EC" id="2.3.2.2" evidence="9"/>
<proteinExistence type="inferred from homology"/>
<dbReference type="RefSeq" id="WP_339966746.1">
    <property type="nucleotide sequence ID" value="NZ_JBBHJY010000004.1"/>
</dbReference>
<keyword evidence="4 9" id="KW-0808">Transferase</keyword>
<comment type="catalytic activity">
    <reaction evidence="1 9">
        <text>an S-substituted glutathione + H2O = an S-substituted L-cysteinylglycine + L-glutamate</text>
        <dbReference type="Rhea" id="RHEA:59468"/>
        <dbReference type="ChEBI" id="CHEBI:15377"/>
        <dbReference type="ChEBI" id="CHEBI:29985"/>
        <dbReference type="ChEBI" id="CHEBI:90779"/>
        <dbReference type="ChEBI" id="CHEBI:143103"/>
        <dbReference type="EC" id="3.4.19.13"/>
    </reaction>
</comment>
<evidence type="ECO:0000313" key="13">
    <source>
        <dbReference type="Proteomes" id="UP001379235"/>
    </source>
</evidence>
<evidence type="ECO:0000256" key="3">
    <source>
        <dbReference type="ARBA" id="ARBA00009381"/>
    </source>
</evidence>
<name>A0ABU8S8E1_9SPHN</name>
<keyword evidence="9" id="KW-0317">Glutathione biosynthesis</keyword>
<evidence type="ECO:0000256" key="10">
    <source>
        <dbReference type="SAM" id="MobiDB-lite"/>
    </source>
</evidence>